<evidence type="ECO:0000313" key="1">
    <source>
        <dbReference type="EMBL" id="OEV10287.1"/>
    </source>
</evidence>
<evidence type="ECO:0000313" key="2">
    <source>
        <dbReference type="Proteomes" id="UP000176005"/>
    </source>
</evidence>
<dbReference type="GO" id="GO:0008237">
    <property type="term" value="F:metallopeptidase activity"/>
    <property type="evidence" value="ECO:0007669"/>
    <property type="project" value="InterPro"/>
</dbReference>
<evidence type="ECO:0008006" key="3">
    <source>
        <dbReference type="Google" id="ProtNLM"/>
    </source>
</evidence>
<protein>
    <recommendedName>
        <fullName evidence="3">Peptidase M10 metallopeptidase domain-containing protein</fullName>
    </recommendedName>
</protein>
<dbReference type="EMBL" id="LJGW01000309">
    <property type="protein sequence ID" value="OEV10287.1"/>
    <property type="molecule type" value="Genomic_DNA"/>
</dbReference>
<proteinExistence type="predicted"/>
<dbReference type="AlphaFoldDB" id="A0A1E7L270"/>
<name>A0A1E7L270_9ACTN</name>
<dbReference type="Gene3D" id="3.40.390.10">
    <property type="entry name" value="Collagenase (Catalytic Domain)"/>
    <property type="match status" value="1"/>
</dbReference>
<dbReference type="InterPro" id="IPR024079">
    <property type="entry name" value="MetalloPept_cat_dom_sf"/>
</dbReference>
<organism evidence="1 2">
    <name type="scientific">Streptomyces nanshensis</name>
    <dbReference type="NCBI Taxonomy" id="518642"/>
    <lineage>
        <taxon>Bacteria</taxon>
        <taxon>Bacillati</taxon>
        <taxon>Actinomycetota</taxon>
        <taxon>Actinomycetes</taxon>
        <taxon>Kitasatosporales</taxon>
        <taxon>Streptomycetaceae</taxon>
        <taxon>Streptomyces</taxon>
    </lineage>
</organism>
<sequence>MTCAFGVTPESGARPAVRGTGFQVASRLGVTAVSPVRPYTVTFGSAGLKTRYTPYLTAAARQLREAGVRIRIGGGESVAADRCPPRGHIHYTQAYRPVRRGGYSLGLPCTAPPDGVAAGGVVTMDSEYFDGTWDIAPYKLRNTFVHELLHTLGLDHPNRDLDGDGTAGPYECVTGPGGVRPVMCSPNGGHRTPESAGRLTRFDLDGVRALLANAQRQGAG</sequence>
<dbReference type="PATRIC" id="fig|518642.10.peg.4252"/>
<accession>A0A1E7L270</accession>
<reference evidence="1 2" key="1">
    <citation type="journal article" date="2016" name="Front. Microbiol.">
        <title>Comparative Genomics Analysis of Streptomyces Species Reveals Their Adaptation to the Marine Environment and Their Diversity at the Genomic Level.</title>
        <authorList>
            <person name="Tian X."/>
            <person name="Zhang Z."/>
            <person name="Yang T."/>
            <person name="Chen M."/>
            <person name="Li J."/>
            <person name="Chen F."/>
            <person name="Yang J."/>
            <person name="Li W."/>
            <person name="Zhang B."/>
            <person name="Zhang Z."/>
            <person name="Wu J."/>
            <person name="Zhang C."/>
            <person name="Long L."/>
            <person name="Xiao J."/>
        </authorList>
    </citation>
    <scope>NUCLEOTIDE SEQUENCE [LARGE SCALE GENOMIC DNA]</scope>
    <source>
        <strain evidence="1 2">SCSIO 10429</strain>
    </source>
</reference>
<comment type="caution">
    <text evidence="1">The sequence shown here is derived from an EMBL/GenBank/DDBJ whole genome shotgun (WGS) entry which is preliminary data.</text>
</comment>
<dbReference type="Proteomes" id="UP000176005">
    <property type="component" value="Unassembled WGS sequence"/>
</dbReference>
<gene>
    <name evidence="1" type="ORF">AN218_18250</name>
</gene>
<dbReference type="SUPFAM" id="SSF55486">
    <property type="entry name" value="Metalloproteases ('zincins'), catalytic domain"/>
    <property type="match status" value="1"/>
</dbReference>
<keyword evidence="2" id="KW-1185">Reference proteome</keyword>